<protein>
    <recommendedName>
        <fullName evidence="11">Iron ABC transporter permease</fullName>
    </recommendedName>
</protein>
<evidence type="ECO:0000256" key="1">
    <source>
        <dbReference type="ARBA" id="ARBA00004651"/>
    </source>
</evidence>
<dbReference type="PANTHER" id="PTHR30472">
    <property type="entry name" value="FERRIC ENTEROBACTIN TRANSPORT SYSTEM PERMEASE PROTEIN"/>
    <property type="match status" value="1"/>
</dbReference>
<organism evidence="9 10">
    <name type="scientific">Paenibacillus paeoniae</name>
    <dbReference type="NCBI Taxonomy" id="2292705"/>
    <lineage>
        <taxon>Bacteria</taxon>
        <taxon>Bacillati</taxon>
        <taxon>Bacillota</taxon>
        <taxon>Bacilli</taxon>
        <taxon>Bacillales</taxon>
        <taxon>Paenibacillaceae</taxon>
        <taxon>Paenibacillus</taxon>
    </lineage>
</organism>
<dbReference type="InterPro" id="IPR000522">
    <property type="entry name" value="ABC_transptr_permease_BtuC"/>
</dbReference>
<proteinExistence type="inferred from homology"/>
<dbReference type="Gene3D" id="1.10.3470.10">
    <property type="entry name" value="ABC transporter involved in vitamin B12 uptake, BtuC"/>
    <property type="match status" value="1"/>
</dbReference>
<dbReference type="SUPFAM" id="SSF81345">
    <property type="entry name" value="ABC transporter involved in vitamin B12 uptake, BtuC"/>
    <property type="match status" value="1"/>
</dbReference>
<dbReference type="PANTHER" id="PTHR30472:SF27">
    <property type="entry name" value="PETROBACTIN IMPORT SYSTEM PERMEASE PROTEIN YCLN"/>
    <property type="match status" value="1"/>
</dbReference>
<keyword evidence="5 8" id="KW-0812">Transmembrane</keyword>
<evidence type="ECO:0000256" key="5">
    <source>
        <dbReference type="ARBA" id="ARBA00022692"/>
    </source>
</evidence>
<evidence type="ECO:0000313" key="9">
    <source>
        <dbReference type="EMBL" id="REK71952.1"/>
    </source>
</evidence>
<evidence type="ECO:0000256" key="8">
    <source>
        <dbReference type="SAM" id="Phobius"/>
    </source>
</evidence>
<dbReference type="InterPro" id="IPR037294">
    <property type="entry name" value="ABC_BtuC-like"/>
</dbReference>
<dbReference type="GO" id="GO:0022857">
    <property type="term" value="F:transmembrane transporter activity"/>
    <property type="evidence" value="ECO:0007669"/>
    <property type="project" value="InterPro"/>
</dbReference>
<evidence type="ECO:0000313" key="10">
    <source>
        <dbReference type="Proteomes" id="UP000261905"/>
    </source>
</evidence>
<reference evidence="9" key="1">
    <citation type="submission" date="2018-08" db="EMBL/GenBank/DDBJ databases">
        <title>Paenibacillus sp. M4BSY-1, whole genome shotgun sequence.</title>
        <authorList>
            <person name="Tuo L."/>
        </authorList>
    </citation>
    <scope>NUCLEOTIDE SEQUENCE [LARGE SCALE GENOMIC DNA]</scope>
    <source>
        <strain evidence="9">M4BSY-1</strain>
    </source>
</reference>
<feature type="transmembrane region" description="Helical" evidence="8">
    <location>
        <begin position="20"/>
        <end position="48"/>
    </location>
</feature>
<evidence type="ECO:0000256" key="6">
    <source>
        <dbReference type="ARBA" id="ARBA00022989"/>
    </source>
</evidence>
<evidence type="ECO:0008006" key="11">
    <source>
        <dbReference type="Google" id="ProtNLM"/>
    </source>
</evidence>
<keyword evidence="3" id="KW-0813">Transport</keyword>
<keyword evidence="7 8" id="KW-0472">Membrane</keyword>
<dbReference type="GO" id="GO:0033214">
    <property type="term" value="P:siderophore-iron import into cell"/>
    <property type="evidence" value="ECO:0007669"/>
    <property type="project" value="TreeGrafter"/>
</dbReference>
<evidence type="ECO:0000256" key="2">
    <source>
        <dbReference type="ARBA" id="ARBA00007935"/>
    </source>
</evidence>
<comment type="subcellular location">
    <subcellularLocation>
        <location evidence="1">Cell membrane</location>
        <topology evidence="1">Multi-pass membrane protein</topology>
    </subcellularLocation>
</comment>
<feature type="transmembrane region" description="Helical" evidence="8">
    <location>
        <begin position="225"/>
        <end position="241"/>
    </location>
</feature>
<feature type="transmembrane region" description="Helical" evidence="8">
    <location>
        <begin position="191"/>
        <end position="213"/>
    </location>
</feature>
<feature type="transmembrane region" description="Helical" evidence="8">
    <location>
        <begin position="123"/>
        <end position="145"/>
    </location>
</feature>
<dbReference type="RefSeq" id="WP_116048311.1">
    <property type="nucleotide sequence ID" value="NZ_QUBQ01000004.1"/>
</dbReference>
<evidence type="ECO:0000256" key="3">
    <source>
        <dbReference type="ARBA" id="ARBA00022448"/>
    </source>
</evidence>
<feature type="transmembrane region" description="Helical" evidence="8">
    <location>
        <begin position="68"/>
        <end position="86"/>
    </location>
</feature>
<keyword evidence="10" id="KW-1185">Reference proteome</keyword>
<keyword evidence="6 8" id="KW-1133">Transmembrane helix</keyword>
<feature type="transmembrane region" description="Helical" evidence="8">
    <location>
        <begin position="272"/>
        <end position="295"/>
    </location>
</feature>
<comment type="caution">
    <text evidence="9">The sequence shown here is derived from an EMBL/GenBank/DDBJ whole genome shotgun (WGS) entry which is preliminary data.</text>
</comment>
<gene>
    <name evidence="9" type="ORF">DX130_19830</name>
</gene>
<dbReference type="OrthoDB" id="2677673at2"/>
<name>A0A371P7Q7_9BACL</name>
<dbReference type="AlphaFoldDB" id="A0A371P7Q7"/>
<dbReference type="EMBL" id="QUBQ01000004">
    <property type="protein sequence ID" value="REK71952.1"/>
    <property type="molecule type" value="Genomic_DNA"/>
</dbReference>
<accession>A0A371P7Q7</accession>
<dbReference type="Pfam" id="PF01032">
    <property type="entry name" value="FecCD"/>
    <property type="match status" value="1"/>
</dbReference>
<feature type="transmembrane region" description="Helical" evidence="8">
    <location>
        <begin position="157"/>
        <end position="179"/>
    </location>
</feature>
<keyword evidence="4" id="KW-1003">Cell membrane</keyword>
<dbReference type="Proteomes" id="UP000261905">
    <property type="component" value="Unassembled WGS sequence"/>
</dbReference>
<feature type="transmembrane region" description="Helical" evidence="8">
    <location>
        <begin position="98"/>
        <end position="117"/>
    </location>
</feature>
<comment type="similarity">
    <text evidence="2">Belongs to the binding-protein-dependent transport system permease family. FecCD subfamily.</text>
</comment>
<dbReference type="GO" id="GO:0005886">
    <property type="term" value="C:plasma membrane"/>
    <property type="evidence" value="ECO:0007669"/>
    <property type="project" value="UniProtKB-SubCell"/>
</dbReference>
<evidence type="ECO:0000256" key="4">
    <source>
        <dbReference type="ARBA" id="ARBA00022475"/>
    </source>
</evidence>
<evidence type="ECO:0000256" key="7">
    <source>
        <dbReference type="ARBA" id="ARBA00023136"/>
    </source>
</evidence>
<sequence length="346" mass="37651">MEQDSLQERSMIRLLTRKNIILLAGCLLATLISFLFALRYGGAFTISFSDLFNNELYQQIIMEVRLPLVLNTLLYGASMGVAGVLLQRATRFKVICPSTIGLVPAGVLAVAIAFYHIELQNEWLFSLIGVLGSAFGLLMAYLFSLVIPIQVTGMRRLVGGLVAAGVIGVVLFILLRLWGYNFMLMGYLPTGLFATGSVLIPISLICFFISFFLSGRMNGSSSHDPTWLIVICIVLAVVLTGTAITTLGIWAMVGLIASSVARWLAKTEDYRIILPAVAMIGAVIVSVLNAVSYIIDPLMGIQLHFVTGLIGLPVLVVLIWKEAVRYTKESQADESISHSITETTTP</sequence>
<feature type="transmembrane region" description="Helical" evidence="8">
    <location>
        <begin position="247"/>
        <end position="265"/>
    </location>
</feature>
<feature type="transmembrane region" description="Helical" evidence="8">
    <location>
        <begin position="301"/>
        <end position="320"/>
    </location>
</feature>